<dbReference type="InterPro" id="IPR050314">
    <property type="entry name" value="Glycosyl_Hydrlase_18"/>
</dbReference>
<keyword evidence="8 10" id="KW-0326">Glycosidase</keyword>
<dbReference type="CDD" id="cd06548">
    <property type="entry name" value="GH18_chitinase"/>
    <property type="match status" value="1"/>
</dbReference>
<sequence>MSTATGFKNVAYFVNWAIYGRNYHPQDLPAEELTHVLYAFANVRPDSGEVYLTDTWSDTDKHYEGDSWNDVGTNLYGCAKQLFLQKKRNRQMKVLLSIGGWTYSSNFAQPASTPQGRARFANSAVDLMMNHGFDGLDIDWEYPQNPEQARDLVSLVAETRKALDCYAAEHTPGTHYLLTVASPAGPQNYNRMHLAEMDPHLDFWNLMAYDYAGSWDATAGHQANWNSDANNTSCTPFSTAQALNDYIAAGVPPEKIVVGIPLYGRSFANTAGPGSAYQGQGQGSWEAGVYDYKALPVEGETVSNDFNVGASWSYDPGSRLMVTYDTPQMVEMKAGLIKDLGLGGAMYWESSGDRKGDGSLISTFVKSIGGVGALDQSQNTLDYPASKFDNLRAGFPDN</sequence>
<dbReference type="OrthoDB" id="76388at2759"/>
<keyword evidence="6" id="KW-0325">Glycoprotein</keyword>
<dbReference type="InterPro" id="IPR011583">
    <property type="entry name" value="Chitinase_II/V-like_cat"/>
</dbReference>
<comment type="caution">
    <text evidence="12">The sequence shown here is derived from an EMBL/GenBank/DDBJ whole genome shotgun (WGS) entry which is preliminary data.</text>
</comment>
<dbReference type="SUPFAM" id="SSF51445">
    <property type="entry name" value="(Trans)glycosidases"/>
    <property type="match status" value="1"/>
</dbReference>
<evidence type="ECO:0000313" key="13">
    <source>
        <dbReference type="Proteomes" id="UP000801428"/>
    </source>
</evidence>
<dbReference type="GO" id="GO:0008061">
    <property type="term" value="F:chitin binding"/>
    <property type="evidence" value="ECO:0007669"/>
    <property type="project" value="InterPro"/>
</dbReference>
<dbReference type="InterPro" id="IPR017853">
    <property type="entry name" value="GH"/>
</dbReference>
<evidence type="ECO:0000256" key="8">
    <source>
        <dbReference type="ARBA" id="ARBA00023295"/>
    </source>
</evidence>
<evidence type="ECO:0000256" key="10">
    <source>
        <dbReference type="RuleBase" id="RU000489"/>
    </source>
</evidence>
<dbReference type="EMBL" id="SWKU01000023">
    <property type="protein sequence ID" value="KAF2997436.1"/>
    <property type="molecule type" value="Genomic_DNA"/>
</dbReference>
<keyword evidence="7" id="KW-0119">Carbohydrate metabolism</keyword>
<dbReference type="SMART" id="SM00636">
    <property type="entry name" value="Glyco_18"/>
    <property type="match status" value="1"/>
</dbReference>
<evidence type="ECO:0000256" key="4">
    <source>
        <dbReference type="ARBA" id="ARBA00022801"/>
    </source>
</evidence>
<evidence type="ECO:0000259" key="11">
    <source>
        <dbReference type="PROSITE" id="PS51910"/>
    </source>
</evidence>
<dbReference type="Gene3D" id="3.20.20.80">
    <property type="entry name" value="Glycosidases"/>
    <property type="match status" value="1"/>
</dbReference>
<reference evidence="12" key="1">
    <citation type="submission" date="2019-04" db="EMBL/GenBank/DDBJ databases">
        <title>Sequencing of skin fungus with MAO and IRED activity.</title>
        <authorList>
            <person name="Marsaioli A.J."/>
            <person name="Bonatto J.M.C."/>
            <person name="Reis Junior O."/>
        </authorList>
    </citation>
    <scope>NUCLEOTIDE SEQUENCE</scope>
    <source>
        <strain evidence="12">30M1</strain>
    </source>
</reference>
<evidence type="ECO:0000256" key="7">
    <source>
        <dbReference type="ARBA" id="ARBA00023277"/>
    </source>
</evidence>
<protein>
    <recommendedName>
        <fullName evidence="3">chitinase</fullName>
        <ecNumber evidence="3">3.2.1.14</ecNumber>
    </recommendedName>
</protein>
<organism evidence="12 13">
    <name type="scientific">Curvularia kusanoi</name>
    <name type="common">Cochliobolus kusanoi</name>
    <dbReference type="NCBI Taxonomy" id="90978"/>
    <lineage>
        <taxon>Eukaryota</taxon>
        <taxon>Fungi</taxon>
        <taxon>Dikarya</taxon>
        <taxon>Ascomycota</taxon>
        <taxon>Pezizomycotina</taxon>
        <taxon>Dothideomycetes</taxon>
        <taxon>Pleosporomycetidae</taxon>
        <taxon>Pleosporales</taxon>
        <taxon>Pleosporineae</taxon>
        <taxon>Pleosporaceae</taxon>
        <taxon>Curvularia</taxon>
    </lineage>
</organism>
<dbReference type="InterPro" id="IPR001579">
    <property type="entry name" value="Glyco_hydro_18_chit_AS"/>
</dbReference>
<dbReference type="GO" id="GO:0008843">
    <property type="term" value="F:endochitinase activity"/>
    <property type="evidence" value="ECO:0007669"/>
    <property type="project" value="UniProtKB-EC"/>
</dbReference>
<dbReference type="AlphaFoldDB" id="A0A9P4T8L3"/>
<evidence type="ECO:0000256" key="5">
    <source>
        <dbReference type="ARBA" id="ARBA00023024"/>
    </source>
</evidence>
<comment type="similarity">
    <text evidence="2">Belongs to the glycosyl hydrolase 18 family. Chitinase class V subfamily.</text>
</comment>
<keyword evidence="5" id="KW-0146">Chitin degradation</keyword>
<evidence type="ECO:0000256" key="6">
    <source>
        <dbReference type="ARBA" id="ARBA00023180"/>
    </source>
</evidence>
<evidence type="ECO:0000256" key="2">
    <source>
        <dbReference type="ARBA" id="ARBA00008682"/>
    </source>
</evidence>
<gene>
    <name evidence="12" type="ORF">E8E13_006106</name>
</gene>
<keyword evidence="13" id="KW-1185">Reference proteome</keyword>
<comment type="catalytic activity">
    <reaction evidence="1">
        <text>Random endo-hydrolysis of N-acetyl-beta-D-glucosaminide (1-&gt;4)-beta-linkages in chitin and chitodextrins.</text>
        <dbReference type="EC" id="3.2.1.14"/>
    </reaction>
</comment>
<name>A0A9P4T8L3_CURKU</name>
<dbReference type="Pfam" id="PF00704">
    <property type="entry name" value="Glyco_hydro_18"/>
    <property type="match status" value="1"/>
</dbReference>
<dbReference type="InterPro" id="IPR001223">
    <property type="entry name" value="Glyco_hydro18_cat"/>
</dbReference>
<dbReference type="GO" id="GO:0006032">
    <property type="term" value="P:chitin catabolic process"/>
    <property type="evidence" value="ECO:0007669"/>
    <property type="project" value="UniProtKB-KW"/>
</dbReference>
<dbReference type="EC" id="3.2.1.14" evidence="3"/>
<feature type="domain" description="GH18" evidence="11">
    <location>
        <begin position="7"/>
        <end position="371"/>
    </location>
</feature>
<dbReference type="InterPro" id="IPR029070">
    <property type="entry name" value="Chitinase_insertion_sf"/>
</dbReference>
<keyword evidence="4 10" id="KW-0378">Hydrolase</keyword>
<evidence type="ECO:0000256" key="1">
    <source>
        <dbReference type="ARBA" id="ARBA00000822"/>
    </source>
</evidence>
<evidence type="ECO:0000256" key="3">
    <source>
        <dbReference type="ARBA" id="ARBA00012729"/>
    </source>
</evidence>
<dbReference type="Gene3D" id="3.10.50.10">
    <property type="match status" value="1"/>
</dbReference>
<dbReference type="GO" id="GO:0005576">
    <property type="term" value="C:extracellular region"/>
    <property type="evidence" value="ECO:0007669"/>
    <property type="project" value="TreeGrafter"/>
</dbReference>
<dbReference type="GO" id="GO:0000272">
    <property type="term" value="P:polysaccharide catabolic process"/>
    <property type="evidence" value="ECO:0007669"/>
    <property type="project" value="UniProtKB-KW"/>
</dbReference>
<evidence type="ECO:0000256" key="9">
    <source>
        <dbReference type="ARBA" id="ARBA00023326"/>
    </source>
</evidence>
<keyword evidence="9" id="KW-0624">Polysaccharide degradation</keyword>
<dbReference type="PANTHER" id="PTHR11177">
    <property type="entry name" value="CHITINASE"/>
    <property type="match status" value="1"/>
</dbReference>
<dbReference type="Proteomes" id="UP000801428">
    <property type="component" value="Unassembled WGS sequence"/>
</dbReference>
<dbReference type="FunFam" id="3.10.50.10:FF:000005">
    <property type="entry name" value="Endochitinase B1"/>
    <property type="match status" value="1"/>
</dbReference>
<dbReference type="PANTHER" id="PTHR11177:SF317">
    <property type="entry name" value="CHITINASE 12-RELATED"/>
    <property type="match status" value="1"/>
</dbReference>
<accession>A0A9P4T8L3</accession>
<dbReference type="PROSITE" id="PS01095">
    <property type="entry name" value="GH18_1"/>
    <property type="match status" value="1"/>
</dbReference>
<dbReference type="PROSITE" id="PS51910">
    <property type="entry name" value="GH18_2"/>
    <property type="match status" value="1"/>
</dbReference>
<dbReference type="SUPFAM" id="SSF54556">
    <property type="entry name" value="Chitinase insertion domain"/>
    <property type="match status" value="1"/>
</dbReference>
<proteinExistence type="inferred from homology"/>
<dbReference type="FunFam" id="3.20.20.80:FF:000095">
    <property type="entry name" value="Endochitinase B1"/>
    <property type="match status" value="1"/>
</dbReference>
<evidence type="ECO:0000313" key="12">
    <source>
        <dbReference type="EMBL" id="KAF2997436.1"/>
    </source>
</evidence>